<keyword evidence="2" id="KW-0812">Transmembrane</keyword>
<protein>
    <recommendedName>
        <fullName evidence="3">DUF7319 domain-containing protein</fullName>
    </recommendedName>
</protein>
<evidence type="ECO:0000256" key="2">
    <source>
        <dbReference type="SAM" id="Phobius"/>
    </source>
</evidence>
<keyword evidence="2" id="KW-0472">Membrane</keyword>
<feature type="transmembrane region" description="Helical" evidence="2">
    <location>
        <begin position="191"/>
        <end position="212"/>
    </location>
</feature>
<dbReference type="AlphaFoldDB" id="A0A1I6LBM6"/>
<name>A0A1I6LBM6_9EURY</name>
<evidence type="ECO:0000256" key="1">
    <source>
        <dbReference type="SAM" id="MobiDB-lite"/>
    </source>
</evidence>
<evidence type="ECO:0000313" key="4">
    <source>
        <dbReference type="EMBL" id="SFS00827.1"/>
    </source>
</evidence>
<accession>A0A1I6LBM6</accession>
<feature type="compositionally biased region" description="Basic and acidic residues" evidence="1">
    <location>
        <begin position="9"/>
        <end position="24"/>
    </location>
</feature>
<proteinExistence type="predicted"/>
<keyword evidence="2" id="KW-1133">Transmembrane helix</keyword>
<reference evidence="4 5" key="1">
    <citation type="submission" date="2016-10" db="EMBL/GenBank/DDBJ databases">
        <authorList>
            <person name="de Groot N.N."/>
        </authorList>
    </citation>
    <scope>NUCLEOTIDE SEQUENCE [LARGE SCALE GENOMIC DNA]</scope>
    <source>
        <strain evidence="4 5">CGMCC 1.10457</strain>
    </source>
</reference>
<feature type="domain" description="DUF7319" evidence="3">
    <location>
        <begin position="44"/>
        <end position="246"/>
    </location>
</feature>
<dbReference type="RefSeq" id="WP_177227448.1">
    <property type="nucleotide sequence ID" value="NZ_FOZK01000002.1"/>
</dbReference>
<dbReference type="Pfam" id="PF24003">
    <property type="entry name" value="DUF7319"/>
    <property type="match status" value="1"/>
</dbReference>
<dbReference type="Proteomes" id="UP000199062">
    <property type="component" value="Unassembled WGS sequence"/>
</dbReference>
<feature type="region of interest" description="Disordered" evidence="1">
    <location>
        <begin position="236"/>
        <end position="265"/>
    </location>
</feature>
<sequence>MSDAEDEQYSDRGEGESESVQELRDAVDEKYDFENFGPAEMAEMSIDEWQAAFDPETWITGAELIDRVEADLKTRVRNREVFARVERYEDPPRLLAYSENSYAMIYPDGSVEGEGTVLRDVKPTVALCSMESYDAPEMPDGPVLPRPDEVPEGGNELGNNMLQVIAGIQILAGLVLLGGGVFSFGTRGTNALLLFIAGFGFLAIGVVLFVVVANARLSDTFRAEEFRDRLRGVGLEDGERPEFLPPAPGEEAAGDDAGETRSERS</sequence>
<feature type="transmembrane region" description="Helical" evidence="2">
    <location>
        <begin position="164"/>
        <end position="185"/>
    </location>
</feature>
<dbReference type="EMBL" id="FOZK01000002">
    <property type="protein sequence ID" value="SFS00827.1"/>
    <property type="molecule type" value="Genomic_DNA"/>
</dbReference>
<dbReference type="InterPro" id="IPR055743">
    <property type="entry name" value="DUF7319"/>
</dbReference>
<feature type="region of interest" description="Disordered" evidence="1">
    <location>
        <begin position="1"/>
        <end position="24"/>
    </location>
</feature>
<evidence type="ECO:0000259" key="3">
    <source>
        <dbReference type="Pfam" id="PF24003"/>
    </source>
</evidence>
<keyword evidence="5" id="KW-1185">Reference proteome</keyword>
<dbReference type="STRING" id="767519.SAMN05216559_2411"/>
<organism evidence="4 5">
    <name type="scientific">Halomicrobium zhouii</name>
    <dbReference type="NCBI Taxonomy" id="767519"/>
    <lineage>
        <taxon>Archaea</taxon>
        <taxon>Methanobacteriati</taxon>
        <taxon>Methanobacteriota</taxon>
        <taxon>Stenosarchaea group</taxon>
        <taxon>Halobacteria</taxon>
        <taxon>Halobacteriales</taxon>
        <taxon>Haloarculaceae</taxon>
        <taxon>Halomicrobium</taxon>
    </lineage>
</organism>
<gene>
    <name evidence="4" type="ORF">SAMN05216559_2411</name>
</gene>
<evidence type="ECO:0000313" key="5">
    <source>
        <dbReference type="Proteomes" id="UP000199062"/>
    </source>
</evidence>